<keyword evidence="6 11" id="KW-0067">ATP-binding</keyword>
<evidence type="ECO:0000256" key="5">
    <source>
        <dbReference type="ARBA" id="ARBA00022741"/>
    </source>
</evidence>
<keyword evidence="3 11" id="KW-0633">Potassium transport</keyword>
<keyword evidence="9 11" id="KW-0406">Ion transport</keyword>
<dbReference type="HAMAP" id="MF_00276">
    <property type="entry name" value="KdpC"/>
    <property type="match status" value="1"/>
</dbReference>
<keyword evidence="2 11" id="KW-1003">Cell membrane</keyword>
<comment type="subcellular location">
    <subcellularLocation>
        <location evidence="11">Cell membrane</location>
        <topology evidence="11">Single-pass membrane protein</topology>
    </subcellularLocation>
</comment>
<gene>
    <name evidence="11" type="primary">kdpC</name>
    <name evidence="12" type="ORF">ACJDT4_06595</name>
</gene>
<organism evidence="12 13">
    <name type="scientific">Clostridium neuense</name>
    <dbReference type="NCBI Taxonomy" id="1728934"/>
    <lineage>
        <taxon>Bacteria</taxon>
        <taxon>Bacillati</taxon>
        <taxon>Bacillota</taxon>
        <taxon>Clostridia</taxon>
        <taxon>Eubacteriales</taxon>
        <taxon>Clostridiaceae</taxon>
        <taxon>Clostridium</taxon>
    </lineage>
</organism>
<protein>
    <recommendedName>
        <fullName evidence="11">Potassium-transporting ATPase KdpC subunit</fullName>
    </recommendedName>
    <alternativeName>
        <fullName evidence="11">ATP phosphohydrolase [potassium-transporting] C chain</fullName>
    </alternativeName>
    <alternativeName>
        <fullName evidence="11">Potassium-binding and translocating subunit C</fullName>
    </alternativeName>
    <alternativeName>
        <fullName evidence="11">Potassium-translocating ATPase C chain</fullName>
    </alternativeName>
</protein>
<evidence type="ECO:0000256" key="6">
    <source>
        <dbReference type="ARBA" id="ARBA00022840"/>
    </source>
</evidence>
<name>A0ABW8TEE2_9CLOT</name>
<evidence type="ECO:0000256" key="2">
    <source>
        <dbReference type="ARBA" id="ARBA00022475"/>
    </source>
</evidence>
<dbReference type="PIRSF" id="PIRSF001296">
    <property type="entry name" value="K_ATPase_KdpC"/>
    <property type="match status" value="1"/>
</dbReference>
<dbReference type="Proteomes" id="UP001623592">
    <property type="component" value="Unassembled WGS sequence"/>
</dbReference>
<dbReference type="NCBIfam" id="TIGR00681">
    <property type="entry name" value="kdpC"/>
    <property type="match status" value="1"/>
</dbReference>
<dbReference type="InterPro" id="IPR003820">
    <property type="entry name" value="KdpC"/>
</dbReference>
<keyword evidence="13" id="KW-1185">Reference proteome</keyword>
<dbReference type="RefSeq" id="WP_406786751.1">
    <property type="nucleotide sequence ID" value="NZ_JBJIAA010000004.1"/>
</dbReference>
<evidence type="ECO:0000256" key="9">
    <source>
        <dbReference type="ARBA" id="ARBA00023065"/>
    </source>
</evidence>
<keyword evidence="8 11" id="KW-1133">Transmembrane helix</keyword>
<comment type="caution">
    <text evidence="12">The sequence shown here is derived from an EMBL/GenBank/DDBJ whole genome shotgun (WGS) entry which is preliminary data.</text>
</comment>
<keyword evidence="5 11" id="KW-0547">Nucleotide-binding</keyword>
<evidence type="ECO:0000256" key="11">
    <source>
        <dbReference type="HAMAP-Rule" id="MF_00276"/>
    </source>
</evidence>
<evidence type="ECO:0000256" key="8">
    <source>
        <dbReference type="ARBA" id="ARBA00022989"/>
    </source>
</evidence>
<sequence>MKSIVKALRLCIVLIILCGIIYPLFITGVSQAAFNKKANGSIVTYRGKEVGSALLGQNFTDKRFFRGRVSSVNYNTYTKADLKPGKDGKTAYSGVASGSQNLAPSNKDLAKRIKDDVKDFLKTHPGVNKEDIPADLLTSSGSGLDPDISPKAAEIQIPTVAKATGISEDKLREIVKKYTADRTFGVLGEPRVNVLKVNLEVASMIK</sequence>
<keyword evidence="7 11" id="KW-0630">Potassium</keyword>
<evidence type="ECO:0000313" key="12">
    <source>
        <dbReference type="EMBL" id="MFL0250087.1"/>
    </source>
</evidence>
<keyword evidence="1 11" id="KW-0813">Transport</keyword>
<comment type="function">
    <text evidence="11">Part of the high-affinity ATP-driven potassium transport (or Kdp) system, which catalyzes the hydrolysis of ATP coupled with the electrogenic transport of potassium into the cytoplasm. This subunit acts as a catalytic chaperone that increases the ATP-binding affinity of the ATP-hydrolyzing subunit KdpB by the formation of a transient KdpB/KdpC/ATP ternary complex.</text>
</comment>
<accession>A0ABW8TEE2</accession>
<dbReference type="Pfam" id="PF02669">
    <property type="entry name" value="KdpC"/>
    <property type="match status" value="1"/>
</dbReference>
<keyword evidence="4 11" id="KW-0812">Transmembrane</keyword>
<dbReference type="NCBIfam" id="NF010600">
    <property type="entry name" value="PRK13995.1"/>
    <property type="match status" value="1"/>
</dbReference>
<evidence type="ECO:0000256" key="3">
    <source>
        <dbReference type="ARBA" id="ARBA00022538"/>
    </source>
</evidence>
<evidence type="ECO:0000256" key="7">
    <source>
        <dbReference type="ARBA" id="ARBA00022958"/>
    </source>
</evidence>
<evidence type="ECO:0000313" key="13">
    <source>
        <dbReference type="Proteomes" id="UP001623592"/>
    </source>
</evidence>
<dbReference type="PANTHER" id="PTHR30042:SF2">
    <property type="entry name" value="POTASSIUM-TRANSPORTING ATPASE KDPC SUBUNIT"/>
    <property type="match status" value="1"/>
</dbReference>
<keyword evidence="10 11" id="KW-0472">Membrane</keyword>
<proteinExistence type="inferred from homology"/>
<reference evidence="12 13" key="1">
    <citation type="submission" date="2024-11" db="EMBL/GenBank/DDBJ databases">
        <authorList>
            <person name="Heng Y.C."/>
            <person name="Lim A.C.H."/>
            <person name="Lee J.K.Y."/>
            <person name="Kittelmann S."/>
        </authorList>
    </citation>
    <scope>NUCLEOTIDE SEQUENCE [LARGE SCALE GENOMIC DNA]</scope>
    <source>
        <strain evidence="12 13">WILCCON 0114</strain>
    </source>
</reference>
<comment type="similarity">
    <text evidence="11">Belongs to the KdpC family.</text>
</comment>
<evidence type="ECO:0000256" key="4">
    <source>
        <dbReference type="ARBA" id="ARBA00022692"/>
    </source>
</evidence>
<dbReference type="PANTHER" id="PTHR30042">
    <property type="entry name" value="POTASSIUM-TRANSPORTING ATPASE C CHAIN"/>
    <property type="match status" value="1"/>
</dbReference>
<comment type="subunit">
    <text evidence="11">The system is composed of three essential subunits: KdpA, KdpB and KdpC.</text>
</comment>
<dbReference type="EMBL" id="JBJIAA010000004">
    <property type="protein sequence ID" value="MFL0250087.1"/>
    <property type="molecule type" value="Genomic_DNA"/>
</dbReference>
<evidence type="ECO:0000256" key="1">
    <source>
        <dbReference type="ARBA" id="ARBA00022448"/>
    </source>
</evidence>
<feature type="transmembrane region" description="Helical" evidence="11">
    <location>
        <begin position="7"/>
        <end position="25"/>
    </location>
</feature>
<evidence type="ECO:0000256" key="10">
    <source>
        <dbReference type="ARBA" id="ARBA00023136"/>
    </source>
</evidence>